<evidence type="ECO:0000313" key="1">
    <source>
        <dbReference type="EMBL" id="CAD7252548.1"/>
    </source>
</evidence>
<organism evidence="1">
    <name type="scientific">Darwinula stevensoni</name>
    <dbReference type="NCBI Taxonomy" id="69355"/>
    <lineage>
        <taxon>Eukaryota</taxon>
        <taxon>Metazoa</taxon>
        <taxon>Ecdysozoa</taxon>
        <taxon>Arthropoda</taxon>
        <taxon>Crustacea</taxon>
        <taxon>Oligostraca</taxon>
        <taxon>Ostracoda</taxon>
        <taxon>Podocopa</taxon>
        <taxon>Podocopida</taxon>
        <taxon>Darwinulocopina</taxon>
        <taxon>Darwinuloidea</taxon>
        <taxon>Darwinulidae</taxon>
        <taxon>Darwinula</taxon>
    </lineage>
</organism>
<dbReference type="EMBL" id="LR904070">
    <property type="protein sequence ID" value="CAD7252548.1"/>
    <property type="molecule type" value="Genomic_DNA"/>
</dbReference>
<proteinExistence type="predicted"/>
<evidence type="ECO:0000313" key="2">
    <source>
        <dbReference type="Proteomes" id="UP000677054"/>
    </source>
</evidence>
<sequence>MSQGEKRKFLSRLIEENFSQSRQSFSYKGISLCTLCCLTLFNVTEKEWNKLQKKKPGLLLRRQRRKPKEEIAEAWLRNFLDHAGQHSPCPTNKIYVQGYTARMIHREMVQQLTSKGWDPKKILQYTSFTLLLKKLRISLGKPNAFLGCNACSELKNSRNSAKDAKDKKLAVDLLTEHLRIANYQEDHPHNPGDEICRFYGLLHLRRRERREAASDFATGSARVLFTTQVAPASL</sequence>
<gene>
    <name evidence="1" type="ORF">DSTB1V02_LOCUS12306</name>
</gene>
<dbReference type="AlphaFoldDB" id="A0A7R9FRL8"/>
<keyword evidence="2" id="KW-1185">Reference proteome</keyword>
<name>A0A7R9FRL8_9CRUS</name>
<reference evidence="1" key="1">
    <citation type="submission" date="2020-11" db="EMBL/GenBank/DDBJ databases">
        <authorList>
            <person name="Tran Van P."/>
        </authorList>
    </citation>
    <scope>NUCLEOTIDE SEQUENCE</scope>
</reference>
<dbReference type="EMBL" id="CAJPEV010004553">
    <property type="protein sequence ID" value="CAG0901984.1"/>
    <property type="molecule type" value="Genomic_DNA"/>
</dbReference>
<feature type="non-terminal residue" evidence="1">
    <location>
        <position position="1"/>
    </location>
</feature>
<protein>
    <submittedName>
        <fullName evidence="1">Uncharacterized protein</fullName>
    </submittedName>
</protein>
<accession>A0A7R9FRL8</accession>
<dbReference type="Proteomes" id="UP000677054">
    <property type="component" value="Unassembled WGS sequence"/>
</dbReference>